<dbReference type="Proteomes" id="UP000500890">
    <property type="component" value="Chromosome"/>
</dbReference>
<dbReference type="GO" id="GO:0006508">
    <property type="term" value="P:proteolysis"/>
    <property type="evidence" value="ECO:0007669"/>
    <property type="project" value="InterPro"/>
</dbReference>
<keyword evidence="15" id="KW-0645">Protease</keyword>
<dbReference type="GO" id="GO:0046677">
    <property type="term" value="P:response to antibiotic"/>
    <property type="evidence" value="ECO:0007669"/>
    <property type="project" value="InterPro"/>
</dbReference>
<keyword evidence="5" id="KW-0133">Cell shape</keyword>
<proteinExistence type="inferred from homology"/>
<feature type="chain" id="PRO_5026302783" evidence="12">
    <location>
        <begin position="28"/>
        <end position="500"/>
    </location>
</feature>
<dbReference type="InterPro" id="IPR001967">
    <property type="entry name" value="Peptidase_S11_N"/>
</dbReference>
<dbReference type="SUPFAM" id="SSF69189">
    <property type="entry name" value="Penicillin-binding protein associated domain"/>
    <property type="match status" value="1"/>
</dbReference>
<dbReference type="PRINTS" id="PR00725">
    <property type="entry name" value="DADACBPTASE1"/>
</dbReference>
<evidence type="ECO:0000256" key="11">
    <source>
        <dbReference type="SAM" id="Phobius"/>
    </source>
</evidence>
<dbReference type="Gene3D" id="3.40.710.10">
    <property type="entry name" value="DD-peptidase/beta-lactamase superfamily"/>
    <property type="match status" value="1"/>
</dbReference>
<evidence type="ECO:0000256" key="1">
    <source>
        <dbReference type="ARBA" id="ARBA00003217"/>
    </source>
</evidence>
<keyword evidence="15" id="KW-0121">Carboxypeptidase</keyword>
<dbReference type="SUPFAM" id="SSF56601">
    <property type="entry name" value="beta-lactamase/transpeptidase-like"/>
    <property type="match status" value="1"/>
</dbReference>
<dbReference type="InterPro" id="IPR018044">
    <property type="entry name" value="Peptidase_S11"/>
</dbReference>
<dbReference type="GO" id="GO:0009002">
    <property type="term" value="F:serine-type D-Ala-D-Ala carboxypeptidase activity"/>
    <property type="evidence" value="ECO:0007669"/>
    <property type="project" value="InterPro"/>
</dbReference>
<reference evidence="15 16" key="1">
    <citation type="submission" date="2020-03" db="EMBL/GenBank/DDBJ databases">
        <title>Vagococcus sp. nov., isolated from beetles.</title>
        <authorList>
            <person name="Hyun D.-W."/>
            <person name="Bae J.-W."/>
        </authorList>
    </citation>
    <scope>NUCLEOTIDE SEQUENCE [LARGE SCALE GENOMIC DNA]</scope>
    <source>
        <strain evidence="15 16">HDW17A</strain>
    </source>
</reference>
<feature type="transmembrane region" description="Helical" evidence="11">
    <location>
        <begin position="437"/>
        <end position="457"/>
    </location>
</feature>
<dbReference type="RefSeq" id="WP_166007942.1">
    <property type="nucleotide sequence ID" value="NZ_CP049886.1"/>
</dbReference>
<dbReference type="Pfam" id="PF09211">
    <property type="entry name" value="DUF1958"/>
    <property type="match status" value="1"/>
</dbReference>
<evidence type="ECO:0000256" key="8">
    <source>
        <dbReference type="PIRSR" id="PIRSR618044-1"/>
    </source>
</evidence>
<keyword evidence="3 12" id="KW-0732">Signal</keyword>
<evidence type="ECO:0000256" key="4">
    <source>
        <dbReference type="ARBA" id="ARBA00022801"/>
    </source>
</evidence>
<keyword evidence="4" id="KW-0378">Hydrolase</keyword>
<dbReference type="InterPro" id="IPR012338">
    <property type="entry name" value="Beta-lactam/transpept-like"/>
</dbReference>
<evidence type="ECO:0000313" key="15">
    <source>
        <dbReference type="EMBL" id="QIL46554.1"/>
    </source>
</evidence>
<dbReference type="Pfam" id="PF00768">
    <property type="entry name" value="Peptidase_S11"/>
    <property type="match status" value="1"/>
</dbReference>
<dbReference type="Gene3D" id="2.30.140.20">
    <property type="entry name" value="Penicillin-binding protein 4, C-terminal domain"/>
    <property type="match status" value="1"/>
</dbReference>
<feature type="signal peptide" evidence="12">
    <location>
        <begin position="1"/>
        <end position="27"/>
    </location>
</feature>
<evidence type="ECO:0000256" key="2">
    <source>
        <dbReference type="ARBA" id="ARBA00007164"/>
    </source>
</evidence>
<feature type="binding site" evidence="9">
    <location>
        <position position="292"/>
    </location>
    <ligand>
        <name>substrate</name>
    </ligand>
</feature>
<organism evidence="15 16">
    <name type="scientific">Vagococcus coleopterorum</name>
    <dbReference type="NCBI Taxonomy" id="2714946"/>
    <lineage>
        <taxon>Bacteria</taxon>
        <taxon>Bacillati</taxon>
        <taxon>Bacillota</taxon>
        <taxon>Bacilli</taxon>
        <taxon>Lactobacillales</taxon>
        <taxon>Enterococcaceae</taxon>
        <taxon>Vagococcus</taxon>
    </lineage>
</organism>
<feature type="domain" description="Penicillin-binding protein 4 C-terminal" evidence="14">
    <location>
        <begin position="350"/>
        <end position="411"/>
    </location>
</feature>
<dbReference type="GO" id="GO:0008800">
    <property type="term" value="F:beta-lactamase activity"/>
    <property type="evidence" value="ECO:0007669"/>
    <property type="project" value="InterPro"/>
</dbReference>
<keyword evidence="7" id="KW-0961">Cell wall biogenesis/degradation</keyword>
<evidence type="ECO:0000259" key="13">
    <source>
        <dbReference type="Pfam" id="PF00768"/>
    </source>
</evidence>
<dbReference type="InterPro" id="IPR015294">
    <property type="entry name" value="Pen-bd_prot4_C_dom"/>
</dbReference>
<evidence type="ECO:0000259" key="14">
    <source>
        <dbReference type="Pfam" id="PF09211"/>
    </source>
</evidence>
<feature type="domain" description="Peptidase S11 D-alanyl-D-alanine carboxypeptidase A N-terminal" evidence="13">
    <location>
        <begin position="77"/>
        <end position="321"/>
    </location>
</feature>
<sequence length="500" mass="54906">MTDLKVKVLLVLLVIVGLFSSSMSGYAAEEELPVIDKTLSGKLNGAEKPTIQPEDDIMKIAAKAGSVYPEFYRPKGGIVIDSLSGDVLWSENPDKVWPIASLSKLMTAYIVLDEISEGDLTLDSKFKVTDDIQAISQIYSLSNNKMVTGVEYTLRELLTIMLIPSSNAATVMLSDVVSPGKRGEFIDKMNNMAEKLGMTKTKYYNSSGATAASFEGLYNPEGYDPNGDNVSTARDISILIYNFMKHHPEVLEFTKNPKVTVKSGTPYEETFESYVLSVEGNKYSFPGMDGLKTGSSPSAAFGYGATAVRDDKRFIEVLLGVGTWEEQNGEDIRFPIGNALLDKMFKDYDYRKVLSKGENTISGRDVILDDDVYALVKPEQEFSVDFSENGIKIDTGLEGVSDKISAPTVKFKEKTLASNLGFDSDKTITEQFKTNKLIPLLMGLVGIVMIMLSRLVINLRRRKNARGGNLITTVGILLGFALVVVAIYFTLEQLLGGIFN</sequence>
<comment type="similarity">
    <text evidence="2 10">Belongs to the peptidase S11 family.</text>
</comment>
<evidence type="ECO:0000256" key="3">
    <source>
        <dbReference type="ARBA" id="ARBA00022729"/>
    </source>
</evidence>
<dbReference type="InterPro" id="IPR037091">
    <property type="entry name" value="Pen-bd_prot4_C_dom_sf"/>
</dbReference>
<evidence type="ECO:0000256" key="7">
    <source>
        <dbReference type="ARBA" id="ARBA00023316"/>
    </source>
</evidence>
<feature type="active site" description="Proton acceptor" evidence="8">
    <location>
        <position position="104"/>
    </location>
</feature>
<evidence type="ECO:0000313" key="16">
    <source>
        <dbReference type="Proteomes" id="UP000500890"/>
    </source>
</evidence>
<feature type="active site" description="Acyl-ester intermediate" evidence="8">
    <location>
        <position position="101"/>
    </location>
</feature>
<evidence type="ECO:0000256" key="9">
    <source>
        <dbReference type="PIRSR" id="PIRSR618044-2"/>
    </source>
</evidence>
<name>A0A6G8AN97_9ENTE</name>
<dbReference type="PANTHER" id="PTHR35333:SF4">
    <property type="entry name" value="SLR0121 PROTEIN"/>
    <property type="match status" value="1"/>
</dbReference>
<dbReference type="EMBL" id="CP049886">
    <property type="protein sequence ID" value="QIL46554.1"/>
    <property type="molecule type" value="Genomic_DNA"/>
</dbReference>
<gene>
    <name evidence="15" type="ORF">G7081_05430</name>
</gene>
<dbReference type="InterPro" id="IPR000871">
    <property type="entry name" value="Beta-lactam_class-A"/>
</dbReference>
<evidence type="ECO:0000256" key="12">
    <source>
        <dbReference type="SAM" id="SignalP"/>
    </source>
</evidence>
<comment type="function">
    <text evidence="1">Removes C-terminal D-alanyl residues from sugar-peptide cell wall precursors.</text>
</comment>
<dbReference type="GO" id="GO:0008360">
    <property type="term" value="P:regulation of cell shape"/>
    <property type="evidence" value="ECO:0007669"/>
    <property type="project" value="UniProtKB-KW"/>
</dbReference>
<dbReference type="InterPro" id="IPR015956">
    <property type="entry name" value="Peniciliin-bd_prot_C_sf"/>
</dbReference>
<accession>A0A6G8AN97</accession>
<dbReference type="GO" id="GO:0030655">
    <property type="term" value="P:beta-lactam antibiotic catabolic process"/>
    <property type="evidence" value="ECO:0007669"/>
    <property type="project" value="InterPro"/>
</dbReference>
<keyword evidence="11" id="KW-0472">Membrane</keyword>
<keyword evidence="11" id="KW-0812">Transmembrane</keyword>
<feature type="active site" evidence="8">
    <location>
        <position position="165"/>
    </location>
</feature>
<dbReference type="GO" id="GO:0071555">
    <property type="term" value="P:cell wall organization"/>
    <property type="evidence" value="ECO:0007669"/>
    <property type="project" value="UniProtKB-KW"/>
</dbReference>
<protein>
    <submittedName>
        <fullName evidence="15">D-alanyl-D-alanine carboxypeptidase</fullName>
    </submittedName>
</protein>
<keyword evidence="6" id="KW-0573">Peptidoglycan synthesis</keyword>
<keyword evidence="11" id="KW-1133">Transmembrane helix</keyword>
<dbReference type="PANTHER" id="PTHR35333">
    <property type="entry name" value="BETA-LACTAMASE"/>
    <property type="match status" value="1"/>
</dbReference>
<evidence type="ECO:0000256" key="10">
    <source>
        <dbReference type="RuleBase" id="RU004016"/>
    </source>
</evidence>
<feature type="transmembrane region" description="Helical" evidence="11">
    <location>
        <begin position="469"/>
        <end position="491"/>
    </location>
</feature>
<evidence type="ECO:0000256" key="5">
    <source>
        <dbReference type="ARBA" id="ARBA00022960"/>
    </source>
</evidence>
<dbReference type="GO" id="GO:0009252">
    <property type="term" value="P:peptidoglycan biosynthetic process"/>
    <property type="evidence" value="ECO:0007669"/>
    <property type="project" value="UniProtKB-KW"/>
</dbReference>
<dbReference type="AlphaFoldDB" id="A0A6G8AN97"/>
<keyword evidence="16" id="KW-1185">Reference proteome</keyword>
<evidence type="ECO:0000256" key="6">
    <source>
        <dbReference type="ARBA" id="ARBA00022984"/>
    </source>
</evidence>
<dbReference type="KEGG" id="vah:G7081_05430"/>